<sequence>MEEYVGIRERVIDRGVGGSCRDRVEDFLVMEKPSRNTYIPLTIVGECPECREYHRGRECPECGQDLRRPRLRPQFGGRGPHTLFYLEKYDWDTMKAVRRIAQALRKHHRHFGIAGMKDKRAVTSQRVTVRGVPPGVLARLRIRDLKIVPMGRARRKLRPGDLWGNRFVITVRGAKVRRLPEALRTVRELGGVPNYYGLQRFGSRRPVTHVVGKYVVLEDWEKAVKTFLTLEYPRESPEALEARRWLKEHWGEFKEALRRFPKFLDYERHILEHLARHPHDYINAFRRLPMWIRRMFVHAYQSYLFNRILSERIARGLPVHRPVEGDVTQDGLPTVPLPGFRTELSDGPQGEIEREVLEEEGVRLEDFEIKSMPELSAGGDRKPALLRVYGLRAEAIGDDTVRFTFSLPRGGYATTVLRELLGSEGVYAD</sequence>
<dbReference type="AlphaFoldDB" id="A0A832WNX8"/>
<gene>
    <name evidence="4 6" type="primary">truD</name>
    <name evidence="6" type="ORF">HA336_02555</name>
</gene>
<dbReference type="SUPFAM" id="SSF55120">
    <property type="entry name" value="Pseudouridine synthase"/>
    <property type="match status" value="1"/>
</dbReference>
<dbReference type="GO" id="GO:0160150">
    <property type="term" value="F:tRNA pseudouridine(13) synthase activity"/>
    <property type="evidence" value="ECO:0007669"/>
    <property type="project" value="UniProtKB-EC"/>
</dbReference>
<evidence type="ECO:0000256" key="4">
    <source>
        <dbReference type="HAMAP-Rule" id="MF_01082"/>
    </source>
</evidence>
<evidence type="ECO:0000313" key="6">
    <source>
        <dbReference type="EMBL" id="HII70099.1"/>
    </source>
</evidence>
<evidence type="ECO:0000256" key="3">
    <source>
        <dbReference type="ARBA" id="ARBA00023235"/>
    </source>
</evidence>
<dbReference type="PROSITE" id="PS50984">
    <property type="entry name" value="TRUD"/>
    <property type="match status" value="1"/>
</dbReference>
<dbReference type="GO" id="GO:0003723">
    <property type="term" value="F:RNA binding"/>
    <property type="evidence" value="ECO:0007669"/>
    <property type="project" value="InterPro"/>
</dbReference>
<dbReference type="CDD" id="cd02577">
    <property type="entry name" value="PSTD1"/>
    <property type="match status" value="1"/>
</dbReference>
<name>A0A832WNX8_9EURY</name>
<dbReference type="Pfam" id="PF01142">
    <property type="entry name" value="TruD"/>
    <property type="match status" value="2"/>
</dbReference>
<dbReference type="RefSeq" id="WP_281070569.1">
    <property type="nucleotide sequence ID" value="NZ_DUJS01000002.1"/>
</dbReference>
<dbReference type="InterPro" id="IPR020103">
    <property type="entry name" value="PsdUridine_synth_cat_dom_sf"/>
</dbReference>
<dbReference type="InterPro" id="IPR011760">
    <property type="entry name" value="PsdUridine_synth_TruD_insert"/>
</dbReference>
<keyword evidence="2 4" id="KW-0819">tRNA processing</keyword>
<organism evidence="6 7">
    <name type="scientific">Methanopyrus kandleri</name>
    <dbReference type="NCBI Taxonomy" id="2320"/>
    <lineage>
        <taxon>Archaea</taxon>
        <taxon>Methanobacteriati</taxon>
        <taxon>Methanobacteriota</taxon>
        <taxon>Methanomada group</taxon>
        <taxon>Methanopyri</taxon>
        <taxon>Methanopyrales</taxon>
        <taxon>Methanopyraceae</taxon>
        <taxon>Methanopyrus</taxon>
    </lineage>
</organism>
<feature type="active site" description="Nucleophile" evidence="4">
    <location>
        <position position="118"/>
    </location>
</feature>
<dbReference type="InterPro" id="IPR042214">
    <property type="entry name" value="TruD_catalytic"/>
</dbReference>
<accession>A0A832WNX8</accession>
<dbReference type="PIRSF" id="PIRSF037016">
    <property type="entry name" value="Pseudouridin_synth_euk_prd"/>
    <property type="match status" value="1"/>
</dbReference>
<comment type="caution">
    <text evidence="6">The sequence shown here is derived from an EMBL/GenBank/DDBJ whole genome shotgun (WGS) entry which is preliminary data.</text>
</comment>
<dbReference type="InterPro" id="IPR001656">
    <property type="entry name" value="PsdUridine_synth_TruD"/>
</dbReference>
<dbReference type="Gene3D" id="3.30.2350.20">
    <property type="entry name" value="TruD, catalytic domain"/>
    <property type="match status" value="3"/>
</dbReference>
<feature type="domain" description="TRUD" evidence="5">
    <location>
        <begin position="191"/>
        <end position="386"/>
    </location>
</feature>
<comment type="catalytic activity">
    <reaction evidence="4">
        <text>uridine(13) in tRNA = pseudouridine(13) in tRNA</text>
        <dbReference type="Rhea" id="RHEA:42540"/>
        <dbReference type="Rhea" id="RHEA-COMP:10105"/>
        <dbReference type="Rhea" id="RHEA-COMP:10106"/>
        <dbReference type="ChEBI" id="CHEBI:65314"/>
        <dbReference type="ChEBI" id="CHEBI:65315"/>
        <dbReference type="EC" id="5.4.99.27"/>
    </reaction>
</comment>
<keyword evidence="3 4" id="KW-0413">Isomerase</keyword>
<dbReference type="PROSITE" id="PS01268">
    <property type="entry name" value="UPF0024"/>
    <property type="match status" value="1"/>
</dbReference>
<proteinExistence type="inferred from homology"/>
<evidence type="ECO:0000256" key="1">
    <source>
        <dbReference type="ARBA" id="ARBA00007953"/>
    </source>
</evidence>
<dbReference type="EC" id="5.4.99.27" evidence="4"/>
<dbReference type="Proteomes" id="UP000619545">
    <property type="component" value="Unassembled WGS sequence"/>
</dbReference>
<dbReference type="NCBIfam" id="TIGR00094">
    <property type="entry name" value="tRNA_TruD_broad"/>
    <property type="match status" value="1"/>
</dbReference>
<comment type="function">
    <text evidence="4">Could be responsible for synthesis of pseudouridine from uracil-13 in transfer RNAs.</text>
</comment>
<dbReference type="HAMAP" id="MF_01082">
    <property type="entry name" value="TruD"/>
    <property type="match status" value="1"/>
</dbReference>
<protein>
    <recommendedName>
        <fullName evidence="4">Probable tRNA pseudouridine synthase D</fullName>
        <ecNumber evidence="4">5.4.99.27</ecNumber>
    </recommendedName>
    <alternativeName>
        <fullName evidence="4">tRNA pseudouridine(13) synthase</fullName>
    </alternativeName>
    <alternativeName>
        <fullName evidence="4">tRNA pseudouridylate synthase D</fullName>
    </alternativeName>
    <alternativeName>
        <fullName evidence="4">tRNA-uridine isomerase D</fullName>
    </alternativeName>
</protein>
<evidence type="ECO:0000256" key="2">
    <source>
        <dbReference type="ARBA" id="ARBA00022694"/>
    </source>
</evidence>
<evidence type="ECO:0000313" key="7">
    <source>
        <dbReference type="Proteomes" id="UP000619545"/>
    </source>
</evidence>
<evidence type="ECO:0000259" key="5">
    <source>
        <dbReference type="PROSITE" id="PS50984"/>
    </source>
</evidence>
<dbReference type="InterPro" id="IPR020119">
    <property type="entry name" value="PsdUridine_synth_TruD_CS"/>
</dbReference>
<dbReference type="PANTHER" id="PTHR13326">
    <property type="entry name" value="TRNA PSEUDOURIDINE SYNTHASE D"/>
    <property type="match status" value="1"/>
</dbReference>
<dbReference type="PANTHER" id="PTHR13326:SF21">
    <property type="entry name" value="PSEUDOURIDYLATE SYNTHASE PUS7L"/>
    <property type="match status" value="1"/>
</dbReference>
<dbReference type="GO" id="GO:0031119">
    <property type="term" value="P:tRNA pseudouridine synthesis"/>
    <property type="evidence" value="ECO:0007669"/>
    <property type="project" value="UniProtKB-UniRule"/>
</dbReference>
<dbReference type="EMBL" id="DUJS01000002">
    <property type="protein sequence ID" value="HII70099.1"/>
    <property type="molecule type" value="Genomic_DNA"/>
</dbReference>
<comment type="similarity">
    <text evidence="1 4">Belongs to the pseudouridine synthase TruD family.</text>
</comment>
<reference evidence="6" key="1">
    <citation type="journal article" date="2020" name="bioRxiv">
        <title>A rank-normalized archaeal taxonomy based on genome phylogeny resolves widespread incomplete and uneven classifications.</title>
        <authorList>
            <person name="Rinke C."/>
            <person name="Chuvochina M."/>
            <person name="Mussig A.J."/>
            <person name="Chaumeil P.-A."/>
            <person name="Waite D.W."/>
            <person name="Whitman W.B."/>
            <person name="Parks D.H."/>
            <person name="Hugenholtz P."/>
        </authorList>
    </citation>
    <scope>NUCLEOTIDE SEQUENCE</scope>
    <source>
        <strain evidence="6">UBA8853</strain>
    </source>
</reference>